<dbReference type="Proteomes" id="UP000194236">
    <property type="component" value="Unassembled WGS sequence"/>
</dbReference>
<keyword evidence="1" id="KW-0732">Signal</keyword>
<feature type="chain" id="PRO_5012553792" evidence="1">
    <location>
        <begin position="25"/>
        <end position="96"/>
    </location>
</feature>
<protein>
    <submittedName>
        <fullName evidence="2">Uncharacterized protein</fullName>
    </submittedName>
</protein>
<dbReference type="AlphaFoldDB" id="A0A1Y3BLW6"/>
<gene>
    <name evidence="2" type="ORF">BLA29_008853</name>
</gene>
<keyword evidence="3" id="KW-1185">Reference proteome</keyword>
<proteinExistence type="predicted"/>
<reference evidence="2 3" key="1">
    <citation type="submission" date="2017-03" db="EMBL/GenBank/DDBJ databases">
        <title>Genome Survey of Euroglyphus maynei.</title>
        <authorList>
            <person name="Arlian L.G."/>
            <person name="Morgan M.S."/>
            <person name="Rider S.D."/>
        </authorList>
    </citation>
    <scope>NUCLEOTIDE SEQUENCE [LARGE SCALE GENOMIC DNA]</scope>
    <source>
        <strain evidence="2">Arlian Lab</strain>
        <tissue evidence="2">Whole body</tissue>
    </source>
</reference>
<feature type="signal peptide" evidence="1">
    <location>
        <begin position="1"/>
        <end position="24"/>
    </location>
</feature>
<evidence type="ECO:0000256" key="1">
    <source>
        <dbReference type="SAM" id="SignalP"/>
    </source>
</evidence>
<accession>A0A1Y3BLW6</accession>
<sequence>MNFRIILLAVAMIISIGMFGLTSAQYGYGRGGYGGFGGRGYNGYGGHGYNGYGGHGYNGYGGRGGFGGYGRRGGYGRFGCLFCSIRVMIIIEQSID</sequence>
<comment type="caution">
    <text evidence="2">The sequence shown here is derived from an EMBL/GenBank/DDBJ whole genome shotgun (WGS) entry which is preliminary data.</text>
</comment>
<dbReference type="EMBL" id="MUJZ01019794">
    <property type="protein sequence ID" value="OTF80135.1"/>
    <property type="molecule type" value="Genomic_DNA"/>
</dbReference>
<organism evidence="2 3">
    <name type="scientific">Euroglyphus maynei</name>
    <name type="common">Mayne's house dust mite</name>
    <dbReference type="NCBI Taxonomy" id="6958"/>
    <lineage>
        <taxon>Eukaryota</taxon>
        <taxon>Metazoa</taxon>
        <taxon>Ecdysozoa</taxon>
        <taxon>Arthropoda</taxon>
        <taxon>Chelicerata</taxon>
        <taxon>Arachnida</taxon>
        <taxon>Acari</taxon>
        <taxon>Acariformes</taxon>
        <taxon>Sarcoptiformes</taxon>
        <taxon>Astigmata</taxon>
        <taxon>Psoroptidia</taxon>
        <taxon>Analgoidea</taxon>
        <taxon>Pyroglyphidae</taxon>
        <taxon>Pyroglyphinae</taxon>
        <taxon>Euroglyphus</taxon>
    </lineage>
</organism>
<evidence type="ECO:0000313" key="3">
    <source>
        <dbReference type="Proteomes" id="UP000194236"/>
    </source>
</evidence>
<name>A0A1Y3BLW6_EURMA</name>
<evidence type="ECO:0000313" key="2">
    <source>
        <dbReference type="EMBL" id="OTF80135.1"/>
    </source>
</evidence>